<protein>
    <submittedName>
        <fullName evidence="2">Uncharacterized protein</fullName>
    </submittedName>
</protein>
<dbReference type="AlphaFoldDB" id="A0A518BFP1"/>
<accession>A0A518BFP1</accession>
<dbReference type="EMBL" id="CP036287">
    <property type="protein sequence ID" value="QDU65788.1"/>
    <property type="molecule type" value="Genomic_DNA"/>
</dbReference>
<keyword evidence="1" id="KW-0472">Membrane</keyword>
<evidence type="ECO:0000313" key="2">
    <source>
        <dbReference type="EMBL" id="QDU65788.1"/>
    </source>
</evidence>
<keyword evidence="1" id="KW-1133">Transmembrane helix</keyword>
<gene>
    <name evidence="2" type="ORF">Pla133_08540</name>
</gene>
<dbReference type="KEGG" id="pbap:Pla133_08540"/>
<organism evidence="2 3">
    <name type="scientific">Engelhardtia mirabilis</name>
    <dbReference type="NCBI Taxonomy" id="2528011"/>
    <lineage>
        <taxon>Bacteria</taxon>
        <taxon>Pseudomonadati</taxon>
        <taxon>Planctomycetota</taxon>
        <taxon>Planctomycetia</taxon>
        <taxon>Planctomycetia incertae sedis</taxon>
        <taxon>Engelhardtia</taxon>
    </lineage>
</organism>
<dbReference type="Proteomes" id="UP000316921">
    <property type="component" value="Chromosome"/>
</dbReference>
<sequence>MQHETSPGKSARRFAVWVASLIAIGVVLLLSLQGESGPRPRAPSPPGAEASKALPARAIEVSATTGVQGANRRRIEAAAATTPSEELQLGSLSRRLLFIGPQTLERRLYVNASSDAFAGGGARLGRQRLLSAPWQASEDPDGPVQATLEVELERPGLLNLAINDALWSRSVPVDHESPDPIRILLDEPDTRWLRLVGNAGQLGPESAQVRARPAGLGLASNVGKRLTYDPARGAWIVATASREVEVNAFLTRSNLLSLDWEPVAWRRSSTEVEVDVSFDALLIVSAQNSAGRPRRLHGYELEAIGPEGKVRLRNDRNQQEFRFGLPGTGLYRLVLTDPDGVLATEQWVSIDGGGEHRLPLTVY</sequence>
<keyword evidence="3" id="KW-1185">Reference proteome</keyword>
<reference evidence="2 3" key="1">
    <citation type="submission" date="2019-02" db="EMBL/GenBank/DDBJ databases">
        <title>Deep-cultivation of Planctomycetes and their phenomic and genomic characterization uncovers novel biology.</title>
        <authorList>
            <person name="Wiegand S."/>
            <person name="Jogler M."/>
            <person name="Boedeker C."/>
            <person name="Pinto D."/>
            <person name="Vollmers J."/>
            <person name="Rivas-Marin E."/>
            <person name="Kohn T."/>
            <person name="Peeters S.H."/>
            <person name="Heuer A."/>
            <person name="Rast P."/>
            <person name="Oberbeckmann S."/>
            <person name="Bunk B."/>
            <person name="Jeske O."/>
            <person name="Meyerdierks A."/>
            <person name="Storesund J.E."/>
            <person name="Kallscheuer N."/>
            <person name="Luecker S."/>
            <person name="Lage O.M."/>
            <person name="Pohl T."/>
            <person name="Merkel B.J."/>
            <person name="Hornburger P."/>
            <person name="Mueller R.-W."/>
            <person name="Bruemmer F."/>
            <person name="Labrenz M."/>
            <person name="Spormann A.M."/>
            <person name="Op den Camp H."/>
            <person name="Overmann J."/>
            <person name="Amann R."/>
            <person name="Jetten M.S.M."/>
            <person name="Mascher T."/>
            <person name="Medema M.H."/>
            <person name="Devos D.P."/>
            <person name="Kaster A.-K."/>
            <person name="Ovreas L."/>
            <person name="Rohde M."/>
            <person name="Galperin M.Y."/>
            <person name="Jogler C."/>
        </authorList>
    </citation>
    <scope>NUCLEOTIDE SEQUENCE [LARGE SCALE GENOMIC DNA]</scope>
    <source>
        <strain evidence="2 3">Pla133</strain>
    </source>
</reference>
<proteinExistence type="predicted"/>
<dbReference type="RefSeq" id="WP_145062732.1">
    <property type="nucleotide sequence ID" value="NZ_CP036287.1"/>
</dbReference>
<keyword evidence="1" id="KW-0812">Transmembrane</keyword>
<evidence type="ECO:0000313" key="3">
    <source>
        <dbReference type="Proteomes" id="UP000316921"/>
    </source>
</evidence>
<evidence type="ECO:0000256" key="1">
    <source>
        <dbReference type="SAM" id="Phobius"/>
    </source>
</evidence>
<name>A0A518BFP1_9BACT</name>
<feature type="transmembrane region" description="Helical" evidence="1">
    <location>
        <begin position="14"/>
        <end position="32"/>
    </location>
</feature>